<dbReference type="AlphaFoldDB" id="A0A328B7P2"/>
<name>A0A328B7P2_9CAUL</name>
<feature type="region of interest" description="Disordered" evidence="1">
    <location>
        <begin position="158"/>
        <end position="196"/>
    </location>
</feature>
<dbReference type="RefSeq" id="WP_111278736.1">
    <property type="nucleotide sequence ID" value="NZ_QFYS01000019.1"/>
</dbReference>
<gene>
    <name evidence="2" type="ORF">DJ019_20560</name>
</gene>
<reference evidence="2 3" key="1">
    <citation type="submission" date="2018-05" db="EMBL/GenBank/DDBJ databases">
        <authorList>
            <person name="Lanie J.A."/>
            <person name="Ng W.-L."/>
            <person name="Kazmierczak K.M."/>
            <person name="Andrzejewski T.M."/>
            <person name="Davidsen T.M."/>
            <person name="Wayne K.J."/>
            <person name="Tettelin H."/>
            <person name="Glass J.I."/>
            <person name="Rusch D."/>
            <person name="Podicherti R."/>
            <person name="Tsui H.-C.T."/>
            <person name="Winkler M.E."/>
        </authorList>
    </citation>
    <scope>NUCLEOTIDE SEQUENCE [LARGE SCALE GENOMIC DNA]</scope>
    <source>
        <strain evidence="2 3">BUT-10</strain>
    </source>
</reference>
<protein>
    <submittedName>
        <fullName evidence="2">Uncharacterized protein</fullName>
    </submittedName>
</protein>
<proteinExistence type="predicted"/>
<dbReference type="Proteomes" id="UP000249524">
    <property type="component" value="Unassembled WGS sequence"/>
</dbReference>
<comment type="caution">
    <text evidence="2">The sequence shown here is derived from an EMBL/GenBank/DDBJ whole genome shotgun (WGS) entry which is preliminary data.</text>
</comment>
<feature type="compositionally biased region" description="Basic and acidic residues" evidence="1">
    <location>
        <begin position="70"/>
        <end position="83"/>
    </location>
</feature>
<dbReference type="EMBL" id="QFYS01000019">
    <property type="protein sequence ID" value="RAK61936.1"/>
    <property type="molecule type" value="Genomic_DNA"/>
</dbReference>
<accession>A0A328B7P2</accession>
<evidence type="ECO:0000313" key="3">
    <source>
        <dbReference type="Proteomes" id="UP000249524"/>
    </source>
</evidence>
<organism evidence="2 3">
    <name type="scientific">Phenylobacterium kunshanense</name>
    <dbReference type="NCBI Taxonomy" id="1445034"/>
    <lineage>
        <taxon>Bacteria</taxon>
        <taxon>Pseudomonadati</taxon>
        <taxon>Pseudomonadota</taxon>
        <taxon>Alphaproteobacteria</taxon>
        <taxon>Caulobacterales</taxon>
        <taxon>Caulobacteraceae</taxon>
        <taxon>Phenylobacterium</taxon>
    </lineage>
</organism>
<sequence>MATPAAPSAPDPDELMLARLAEMDMAAAVEAHARMMAAETPDEFNDLGRTYQRMARSARQSIALKARLKREREQPARPERPPLSHDCLPARVRNHIDRASALALRFTERDAPEGTGTGTGIDEIDLTDALIAIAVDDGEAAFLGRPTESLAAEALRLVGRPRRTDGPPPPRPDPKPTVLWRGPLPPSLRPPRNSSG</sequence>
<keyword evidence="3" id="KW-1185">Reference proteome</keyword>
<evidence type="ECO:0000256" key="1">
    <source>
        <dbReference type="SAM" id="MobiDB-lite"/>
    </source>
</evidence>
<evidence type="ECO:0000313" key="2">
    <source>
        <dbReference type="EMBL" id="RAK61936.1"/>
    </source>
</evidence>
<feature type="region of interest" description="Disordered" evidence="1">
    <location>
        <begin position="62"/>
        <end position="87"/>
    </location>
</feature>